<organism evidence="1 2">
    <name type="scientific">Irpex rosettiformis</name>
    <dbReference type="NCBI Taxonomy" id="378272"/>
    <lineage>
        <taxon>Eukaryota</taxon>
        <taxon>Fungi</taxon>
        <taxon>Dikarya</taxon>
        <taxon>Basidiomycota</taxon>
        <taxon>Agaricomycotina</taxon>
        <taxon>Agaricomycetes</taxon>
        <taxon>Polyporales</taxon>
        <taxon>Irpicaceae</taxon>
        <taxon>Irpex</taxon>
    </lineage>
</organism>
<accession>A0ACB8UEV5</accession>
<reference evidence="1" key="1">
    <citation type="journal article" date="2021" name="Environ. Microbiol.">
        <title>Gene family expansions and transcriptome signatures uncover fungal adaptations to wood decay.</title>
        <authorList>
            <person name="Hage H."/>
            <person name="Miyauchi S."/>
            <person name="Viragh M."/>
            <person name="Drula E."/>
            <person name="Min B."/>
            <person name="Chaduli D."/>
            <person name="Navarro D."/>
            <person name="Favel A."/>
            <person name="Norest M."/>
            <person name="Lesage-Meessen L."/>
            <person name="Balint B."/>
            <person name="Merenyi Z."/>
            <person name="de Eugenio L."/>
            <person name="Morin E."/>
            <person name="Martinez A.T."/>
            <person name="Baldrian P."/>
            <person name="Stursova M."/>
            <person name="Martinez M.J."/>
            <person name="Novotny C."/>
            <person name="Magnuson J.K."/>
            <person name="Spatafora J.W."/>
            <person name="Maurice S."/>
            <person name="Pangilinan J."/>
            <person name="Andreopoulos W."/>
            <person name="LaButti K."/>
            <person name="Hundley H."/>
            <person name="Na H."/>
            <person name="Kuo A."/>
            <person name="Barry K."/>
            <person name="Lipzen A."/>
            <person name="Henrissat B."/>
            <person name="Riley R."/>
            <person name="Ahrendt S."/>
            <person name="Nagy L.G."/>
            <person name="Grigoriev I.V."/>
            <person name="Martin F."/>
            <person name="Rosso M.N."/>
        </authorList>
    </citation>
    <scope>NUCLEOTIDE SEQUENCE</scope>
    <source>
        <strain evidence="1">CBS 384.51</strain>
    </source>
</reference>
<protein>
    <submittedName>
        <fullName evidence="1">Uncharacterized protein</fullName>
    </submittedName>
</protein>
<dbReference type="EMBL" id="MU274903">
    <property type="protein sequence ID" value="KAI0092681.1"/>
    <property type="molecule type" value="Genomic_DNA"/>
</dbReference>
<gene>
    <name evidence="1" type="ORF">BDY19DRAFT_990382</name>
</gene>
<comment type="caution">
    <text evidence="1">The sequence shown here is derived from an EMBL/GenBank/DDBJ whole genome shotgun (WGS) entry which is preliminary data.</text>
</comment>
<proteinExistence type="predicted"/>
<evidence type="ECO:0000313" key="1">
    <source>
        <dbReference type="EMBL" id="KAI0092681.1"/>
    </source>
</evidence>
<name>A0ACB8UEV5_9APHY</name>
<keyword evidence="2" id="KW-1185">Reference proteome</keyword>
<evidence type="ECO:0000313" key="2">
    <source>
        <dbReference type="Proteomes" id="UP001055072"/>
    </source>
</evidence>
<dbReference type="Proteomes" id="UP001055072">
    <property type="component" value="Unassembled WGS sequence"/>
</dbReference>
<sequence>MSSPLTSASGSAEEIATALLAKLTLQSSDLRRTRSEFSVDELDRLESNLLFISCSMSTIRNAFAPINILPSEILAYIFAMLVKSPRPPQFLPDLEVCKQPYAWVTVTHVCRYWRETALSFPALWSNIDSYSTLAALTFLDRSAAADARVYLRDAIGTSGISPSLDRGRFLQALAYHSERFEELHIQPAFRYGPVILRWFQHPAPKLQALTIMLNLNKEGTHELPPLFDGHIPNLKKLTLANFSQWSLHQFGGKLTHLCLMDQPLRGRMSMERFVDFLSSCEALEELALIDAGPNVWDTAFGLGDSEKKLVRFERLRTLHIGDWHTPQCVARFLEHLVLPPTTKIFVWADCLFRQEELFTMLLPGSLKNLYPFHRLTAFHLTYRPATRDHPQLLSVQDGVLVLYLHFAMPASVEMLESVFSQVNLLHVEELTLGFHSKPEPSEASWRSIFYKMPHVRTLNILRRPSRPILAALSPENPSDEVPCPALDVLTITDDRAVSSIRLFLFAEERAQHGIPLRRLQVVSNMNMYSYRLEDEMEDMRSQIAEVEYMEDELIDVKQLPVGWPTATYRWLLDVRDGRSNHGAN</sequence>